<feature type="domain" description="MANSC" evidence="6">
    <location>
        <begin position="53"/>
        <end position="133"/>
    </location>
</feature>
<accession>A0A4U5TVF8</accession>
<evidence type="ECO:0000256" key="3">
    <source>
        <dbReference type="ARBA" id="ARBA00023136"/>
    </source>
</evidence>
<dbReference type="InterPro" id="IPR013980">
    <property type="entry name" value="MANSC_dom"/>
</dbReference>
<dbReference type="AlphaFoldDB" id="A0A4U5TVF8"/>
<dbReference type="SMART" id="SM00765">
    <property type="entry name" value="MANEC"/>
    <property type="match status" value="1"/>
</dbReference>
<dbReference type="InterPro" id="IPR011106">
    <property type="entry name" value="MANSC_N"/>
</dbReference>
<organism evidence="7 8">
    <name type="scientific">Collichthys lucidus</name>
    <name type="common">Big head croaker</name>
    <name type="synonym">Sciaena lucida</name>
    <dbReference type="NCBI Taxonomy" id="240159"/>
    <lineage>
        <taxon>Eukaryota</taxon>
        <taxon>Metazoa</taxon>
        <taxon>Chordata</taxon>
        <taxon>Craniata</taxon>
        <taxon>Vertebrata</taxon>
        <taxon>Euteleostomi</taxon>
        <taxon>Actinopterygii</taxon>
        <taxon>Neopterygii</taxon>
        <taxon>Teleostei</taxon>
        <taxon>Neoteleostei</taxon>
        <taxon>Acanthomorphata</taxon>
        <taxon>Eupercaria</taxon>
        <taxon>Sciaenidae</taxon>
        <taxon>Collichthys</taxon>
    </lineage>
</organism>
<dbReference type="PROSITE" id="PS50986">
    <property type="entry name" value="MANSC"/>
    <property type="match status" value="1"/>
</dbReference>
<keyword evidence="7" id="KW-0449">Lipoprotein</keyword>
<dbReference type="EMBL" id="ML240627">
    <property type="protein sequence ID" value="TKS65319.1"/>
    <property type="molecule type" value="Genomic_DNA"/>
</dbReference>
<evidence type="ECO:0000259" key="6">
    <source>
        <dbReference type="PROSITE" id="PS50986"/>
    </source>
</evidence>
<reference evidence="7 8" key="1">
    <citation type="submission" date="2019-01" db="EMBL/GenBank/DDBJ databases">
        <title>Genome Assembly of Collichthys lucidus.</title>
        <authorList>
            <person name="Cai M."/>
            <person name="Xiao S."/>
        </authorList>
    </citation>
    <scope>NUCLEOTIDE SEQUENCE [LARGE SCALE GENOMIC DNA]</scope>
    <source>
        <strain evidence="7">JT15FE1705JMU</strain>
        <tissue evidence="7">Muscle</tissue>
    </source>
</reference>
<evidence type="ECO:0000256" key="2">
    <source>
        <dbReference type="ARBA" id="ARBA00022729"/>
    </source>
</evidence>
<keyword evidence="8" id="KW-1185">Reference proteome</keyword>
<evidence type="ECO:0000256" key="5">
    <source>
        <dbReference type="SAM" id="MobiDB-lite"/>
    </source>
</evidence>
<evidence type="ECO:0000313" key="7">
    <source>
        <dbReference type="EMBL" id="TKS65319.1"/>
    </source>
</evidence>
<dbReference type="Proteomes" id="UP000298787">
    <property type="component" value="Unassembled WGS sequence"/>
</dbReference>
<keyword evidence="4" id="KW-0325">Glycoprotein</keyword>
<evidence type="ECO:0000256" key="4">
    <source>
        <dbReference type="ARBA" id="ARBA00023180"/>
    </source>
</evidence>
<keyword evidence="7" id="KW-0675">Receptor</keyword>
<evidence type="ECO:0000313" key="8">
    <source>
        <dbReference type="Proteomes" id="UP000298787"/>
    </source>
</evidence>
<comment type="subcellular location">
    <subcellularLocation>
        <location evidence="1">Membrane</location>
    </subcellularLocation>
</comment>
<keyword evidence="3" id="KW-0472">Membrane</keyword>
<name>A0A4U5TVF8_COLLU</name>
<feature type="compositionally biased region" description="Basic and acidic residues" evidence="5">
    <location>
        <begin position="178"/>
        <end position="190"/>
    </location>
</feature>
<dbReference type="Pfam" id="PF07502">
    <property type="entry name" value="MANEC"/>
    <property type="match status" value="1"/>
</dbReference>
<sequence>MPQVFRGTVGVAAVTSPVAQFQIQINEMKQLRLLTVCFLVCSSLALECDWDQSTDQNQGLDPNSLAAGALPLDKNPEVSDAEGCRPACCKEPDCDLALVGLPADGGPQCLLVKCVIQDRDVCVLQPSEQFKIYRRKVHRAGETSHIVPLMNAVEPKTETNNETSNGKNPTKTTTRPRPRPDQDHDQVRDY</sequence>
<evidence type="ECO:0000256" key="1">
    <source>
        <dbReference type="ARBA" id="ARBA00004370"/>
    </source>
</evidence>
<dbReference type="GO" id="GO:0016020">
    <property type="term" value="C:membrane"/>
    <property type="evidence" value="ECO:0007669"/>
    <property type="project" value="UniProtKB-SubCell"/>
</dbReference>
<feature type="compositionally biased region" description="Polar residues" evidence="5">
    <location>
        <begin position="158"/>
        <end position="168"/>
    </location>
</feature>
<keyword evidence="2" id="KW-0732">Signal</keyword>
<proteinExistence type="predicted"/>
<feature type="region of interest" description="Disordered" evidence="5">
    <location>
        <begin position="149"/>
        <end position="190"/>
    </location>
</feature>
<protein>
    <submittedName>
        <fullName evidence="7">Low-density lipoprotein receptor-related protein 11</fullName>
    </submittedName>
</protein>
<gene>
    <name evidence="7" type="ORF">D9C73_028570</name>
</gene>